<proteinExistence type="predicted"/>
<evidence type="ECO:0000313" key="1">
    <source>
        <dbReference type="EMBL" id="MDQ8194812.1"/>
    </source>
</evidence>
<dbReference type="SUPFAM" id="SSF47413">
    <property type="entry name" value="lambda repressor-like DNA-binding domains"/>
    <property type="match status" value="1"/>
</dbReference>
<dbReference type="Proteomes" id="UP001243717">
    <property type="component" value="Unassembled WGS sequence"/>
</dbReference>
<name>A0ABU1AJD2_9BACT</name>
<dbReference type="GO" id="GO:0003677">
    <property type="term" value="F:DNA binding"/>
    <property type="evidence" value="ECO:0007669"/>
    <property type="project" value="UniProtKB-KW"/>
</dbReference>
<keyword evidence="2" id="KW-1185">Reference proteome</keyword>
<sequence>MEPPKRILQRDLAQLLNMSQVTVSRTLSHNPLVSDETKQPIASGQTIAWITGQTEKHSKA</sequence>
<organism evidence="1 2">
    <name type="scientific">Thalassobacterium sedimentorum</name>
    <dbReference type="NCBI Taxonomy" id="3041258"/>
    <lineage>
        <taxon>Bacteria</taxon>
        <taxon>Pseudomonadati</taxon>
        <taxon>Verrucomicrobiota</taxon>
        <taxon>Opitutia</taxon>
        <taxon>Puniceicoccales</taxon>
        <taxon>Coraliomargaritaceae</taxon>
        <taxon>Thalassobacterium</taxon>
    </lineage>
</organism>
<dbReference type="EMBL" id="JARXIC010000014">
    <property type="protein sequence ID" value="MDQ8194812.1"/>
    <property type="molecule type" value="Genomic_DNA"/>
</dbReference>
<accession>A0ABU1AJD2</accession>
<evidence type="ECO:0000313" key="2">
    <source>
        <dbReference type="Proteomes" id="UP001243717"/>
    </source>
</evidence>
<gene>
    <name evidence="1" type="ORF">QEH59_10270</name>
</gene>
<reference evidence="1 2" key="1">
    <citation type="submission" date="2023-04" db="EMBL/GenBank/DDBJ databases">
        <title>A novel bacteria isolated from coastal sediment.</title>
        <authorList>
            <person name="Liu X.-J."/>
            <person name="Du Z.-J."/>
        </authorList>
    </citation>
    <scope>NUCLEOTIDE SEQUENCE [LARGE SCALE GENOMIC DNA]</scope>
    <source>
        <strain evidence="1 2">SDUM461004</strain>
    </source>
</reference>
<protein>
    <submittedName>
        <fullName evidence="1">LacI family DNA-binding transcriptional regulator</fullName>
    </submittedName>
</protein>
<keyword evidence="1" id="KW-0238">DNA-binding</keyword>
<dbReference type="RefSeq" id="WP_308985278.1">
    <property type="nucleotide sequence ID" value="NZ_JARXIC010000014.1"/>
</dbReference>
<comment type="caution">
    <text evidence="1">The sequence shown here is derived from an EMBL/GenBank/DDBJ whole genome shotgun (WGS) entry which is preliminary data.</text>
</comment>
<dbReference type="InterPro" id="IPR010982">
    <property type="entry name" value="Lambda_DNA-bd_dom_sf"/>
</dbReference>
<dbReference type="Gene3D" id="1.10.260.40">
    <property type="entry name" value="lambda repressor-like DNA-binding domains"/>
    <property type="match status" value="1"/>
</dbReference>